<gene>
    <name evidence="1" type="ORF">Klosneuvirus_5_52</name>
</gene>
<dbReference type="EMBL" id="KY684112">
    <property type="protein sequence ID" value="ARF12382.1"/>
    <property type="molecule type" value="Genomic_DNA"/>
</dbReference>
<accession>A0A1V0SKY9</accession>
<sequence length="261" mass="31056">MYRIGPLDNSRKTYFDFTGIETDEEFKKFCSHFEKFEPTILIRKLEQMNQLKQQNYKQYHGGFTLSNFEDVKQYIERLLHIGHYYNEKKKLVFNMQKFNDEVKDIENDITLRTNILDSRGIKNHGLNNMPNVSKLKHIRSCVECNKVAKFIILTDDEILNNKIVSNTDKIKTLNYEVQLINFEIVEYNEKIKDIKDKVYPFTKHLMNTYLMYKVFVQDSDKQNNKITFCVDIGKVVVEVPFTELIAKAIEGYAKEEFRKKL</sequence>
<name>A0A1V0SKY9_9VIRU</name>
<protein>
    <submittedName>
        <fullName evidence="1">Uncharacterized protein</fullName>
    </submittedName>
</protein>
<evidence type="ECO:0000313" key="1">
    <source>
        <dbReference type="EMBL" id="ARF12382.1"/>
    </source>
</evidence>
<organism evidence="1">
    <name type="scientific">Klosneuvirus KNV1</name>
    <dbReference type="NCBI Taxonomy" id="1977640"/>
    <lineage>
        <taxon>Viruses</taxon>
        <taxon>Varidnaviria</taxon>
        <taxon>Bamfordvirae</taxon>
        <taxon>Nucleocytoviricota</taxon>
        <taxon>Megaviricetes</taxon>
        <taxon>Imitervirales</taxon>
        <taxon>Mimiviridae</taxon>
        <taxon>Klosneuvirinae</taxon>
        <taxon>Klosneuvirus</taxon>
    </lineage>
</organism>
<proteinExistence type="predicted"/>
<reference evidence="1" key="1">
    <citation type="journal article" date="2017" name="Science">
        <title>Giant viruses with an expanded complement of translation system components.</title>
        <authorList>
            <person name="Schulz F."/>
            <person name="Yutin N."/>
            <person name="Ivanova N.N."/>
            <person name="Ortega D.R."/>
            <person name="Lee T.K."/>
            <person name="Vierheilig J."/>
            <person name="Daims H."/>
            <person name="Horn M."/>
            <person name="Wagner M."/>
            <person name="Jensen G.J."/>
            <person name="Kyrpides N.C."/>
            <person name="Koonin E.V."/>
            <person name="Woyke T."/>
        </authorList>
    </citation>
    <scope>NUCLEOTIDE SEQUENCE</scope>
    <source>
        <strain evidence="1">KNV1</strain>
    </source>
</reference>